<dbReference type="GO" id="GO:0008168">
    <property type="term" value="F:methyltransferase activity"/>
    <property type="evidence" value="ECO:0007669"/>
    <property type="project" value="UniProtKB-KW"/>
</dbReference>
<dbReference type="PANTHER" id="PTHR43542">
    <property type="entry name" value="METHYLTRANSFERASE"/>
    <property type="match status" value="1"/>
</dbReference>
<name>A0A6J6VXN2_9ZZZZ</name>
<dbReference type="SUPFAM" id="SSF53335">
    <property type="entry name" value="S-adenosyl-L-methionine-dependent methyltransferases"/>
    <property type="match status" value="1"/>
</dbReference>
<evidence type="ECO:0000313" key="5">
    <source>
        <dbReference type="EMBL" id="CAB4943096.1"/>
    </source>
</evidence>
<dbReference type="CDD" id="cd02440">
    <property type="entry name" value="AdoMet_MTases"/>
    <property type="match status" value="1"/>
</dbReference>
<proteinExistence type="predicted"/>
<feature type="region of interest" description="Disordered" evidence="3">
    <location>
        <begin position="1"/>
        <end position="24"/>
    </location>
</feature>
<dbReference type="InterPro" id="IPR004398">
    <property type="entry name" value="RNA_MeTrfase_RsmD"/>
</dbReference>
<keyword evidence="1" id="KW-0489">Methyltransferase</keyword>
<dbReference type="AlphaFoldDB" id="A0A6J6VXN2"/>
<evidence type="ECO:0000256" key="2">
    <source>
        <dbReference type="ARBA" id="ARBA00022679"/>
    </source>
</evidence>
<dbReference type="PROSITE" id="PS00092">
    <property type="entry name" value="N6_MTASE"/>
    <property type="match status" value="1"/>
</dbReference>
<dbReference type="GO" id="GO:0031167">
    <property type="term" value="P:rRNA methylation"/>
    <property type="evidence" value="ECO:0007669"/>
    <property type="project" value="InterPro"/>
</dbReference>
<dbReference type="Pfam" id="PF03602">
    <property type="entry name" value="Cons_hypoth95"/>
    <property type="match status" value="1"/>
</dbReference>
<organism evidence="4">
    <name type="scientific">freshwater metagenome</name>
    <dbReference type="NCBI Taxonomy" id="449393"/>
    <lineage>
        <taxon>unclassified sequences</taxon>
        <taxon>metagenomes</taxon>
        <taxon>ecological metagenomes</taxon>
    </lineage>
</organism>
<dbReference type="PANTHER" id="PTHR43542:SF1">
    <property type="entry name" value="METHYLTRANSFERASE"/>
    <property type="match status" value="1"/>
</dbReference>
<dbReference type="GO" id="GO:0003676">
    <property type="term" value="F:nucleic acid binding"/>
    <property type="evidence" value="ECO:0007669"/>
    <property type="project" value="InterPro"/>
</dbReference>
<sequence length="195" mass="21279">MRIVAGSARGRKLIAPDSPTTRPTSDRVREAIFNALYSLDDAVDQASVLDLFAGSGALGLEALSRGAAHVTFVERDRQALPVLERNIDGTGADRAAVTVVRADAVDWLRSAPWQRVREQPHIAPGQPFDIALLDPPYDFDDWTALLALVPATLSVIESNRDITTNLADAGQWETIRHRRYGGTVVTMVCRRLPPA</sequence>
<gene>
    <name evidence="4" type="ORF">UFOPK2754_03376</name>
    <name evidence="5" type="ORF">UFOPK3543_03359</name>
</gene>
<evidence type="ECO:0000313" key="4">
    <source>
        <dbReference type="EMBL" id="CAB4776116.1"/>
    </source>
</evidence>
<dbReference type="Gene3D" id="3.40.50.150">
    <property type="entry name" value="Vaccinia Virus protein VP39"/>
    <property type="match status" value="1"/>
</dbReference>
<accession>A0A6J6VXN2</accession>
<dbReference type="InterPro" id="IPR002052">
    <property type="entry name" value="DNA_methylase_N6_adenine_CS"/>
</dbReference>
<dbReference type="EMBL" id="CAEZYR010000230">
    <property type="protein sequence ID" value="CAB4776116.1"/>
    <property type="molecule type" value="Genomic_DNA"/>
</dbReference>
<evidence type="ECO:0000256" key="1">
    <source>
        <dbReference type="ARBA" id="ARBA00022603"/>
    </source>
</evidence>
<dbReference type="EMBL" id="CAFBMH010000258">
    <property type="protein sequence ID" value="CAB4943096.1"/>
    <property type="molecule type" value="Genomic_DNA"/>
</dbReference>
<dbReference type="PIRSF" id="PIRSF004553">
    <property type="entry name" value="CHP00095"/>
    <property type="match status" value="1"/>
</dbReference>
<protein>
    <submittedName>
        <fullName evidence="4">Unannotated protein</fullName>
    </submittedName>
</protein>
<dbReference type="InterPro" id="IPR029063">
    <property type="entry name" value="SAM-dependent_MTases_sf"/>
</dbReference>
<keyword evidence="2" id="KW-0808">Transferase</keyword>
<reference evidence="4" key="1">
    <citation type="submission" date="2020-05" db="EMBL/GenBank/DDBJ databases">
        <authorList>
            <person name="Chiriac C."/>
            <person name="Salcher M."/>
            <person name="Ghai R."/>
            <person name="Kavagutti S V."/>
        </authorList>
    </citation>
    <scope>NUCLEOTIDE SEQUENCE</scope>
</reference>
<evidence type="ECO:0000256" key="3">
    <source>
        <dbReference type="SAM" id="MobiDB-lite"/>
    </source>
</evidence>
<dbReference type="NCBIfam" id="TIGR00095">
    <property type="entry name" value="16S rRNA (guanine(966)-N(2))-methyltransferase RsmD"/>
    <property type="match status" value="1"/>
</dbReference>